<evidence type="ECO:0000256" key="1">
    <source>
        <dbReference type="SAM" id="SignalP"/>
    </source>
</evidence>
<keyword evidence="1" id="KW-0732">Signal</keyword>
<dbReference type="EMBL" id="JABEBT010000064">
    <property type="protein sequence ID" value="KAF7634083.1"/>
    <property type="molecule type" value="Genomic_DNA"/>
</dbReference>
<feature type="non-terminal residue" evidence="2">
    <location>
        <position position="1"/>
    </location>
</feature>
<sequence length="86" mass="10173">MIKIKIFLLVYFASFFILNKANTTIQNNVAFATFPSTETDKRYKFDEEKGFEDWRKNQVISILESEGSTQSNDVIQFEEYKFIIKN</sequence>
<evidence type="ECO:0000313" key="3">
    <source>
        <dbReference type="Proteomes" id="UP000605970"/>
    </source>
</evidence>
<feature type="chain" id="PRO_5035806505" evidence="1">
    <location>
        <begin position="24"/>
        <end position="86"/>
    </location>
</feature>
<protein>
    <submittedName>
        <fullName evidence="2">Uncharacterized protein</fullName>
    </submittedName>
</protein>
<gene>
    <name evidence="2" type="ORF">Mgra_00006503</name>
</gene>
<organism evidence="2 3">
    <name type="scientific">Meloidogyne graminicola</name>
    <dbReference type="NCBI Taxonomy" id="189291"/>
    <lineage>
        <taxon>Eukaryota</taxon>
        <taxon>Metazoa</taxon>
        <taxon>Ecdysozoa</taxon>
        <taxon>Nematoda</taxon>
        <taxon>Chromadorea</taxon>
        <taxon>Rhabditida</taxon>
        <taxon>Tylenchina</taxon>
        <taxon>Tylenchomorpha</taxon>
        <taxon>Tylenchoidea</taxon>
        <taxon>Meloidogynidae</taxon>
        <taxon>Meloidogyninae</taxon>
        <taxon>Meloidogyne</taxon>
    </lineage>
</organism>
<evidence type="ECO:0000313" key="2">
    <source>
        <dbReference type="EMBL" id="KAF7634083.1"/>
    </source>
</evidence>
<dbReference type="Proteomes" id="UP000605970">
    <property type="component" value="Unassembled WGS sequence"/>
</dbReference>
<dbReference type="AlphaFoldDB" id="A0A8S9ZL29"/>
<keyword evidence="3" id="KW-1185">Reference proteome</keyword>
<comment type="caution">
    <text evidence="2">The sequence shown here is derived from an EMBL/GenBank/DDBJ whole genome shotgun (WGS) entry which is preliminary data.</text>
</comment>
<name>A0A8S9ZL29_9BILA</name>
<reference evidence="2" key="1">
    <citation type="journal article" date="2020" name="Ecol. Evol.">
        <title>Genome structure and content of the rice root-knot nematode (Meloidogyne graminicola).</title>
        <authorList>
            <person name="Phan N.T."/>
            <person name="Danchin E.G.J."/>
            <person name="Klopp C."/>
            <person name="Perfus-Barbeoch L."/>
            <person name="Kozlowski D.K."/>
            <person name="Koutsovoulos G.D."/>
            <person name="Lopez-Roques C."/>
            <person name="Bouchez O."/>
            <person name="Zahm M."/>
            <person name="Besnard G."/>
            <person name="Bellafiore S."/>
        </authorList>
    </citation>
    <scope>NUCLEOTIDE SEQUENCE</scope>
    <source>
        <strain evidence="2">VN-18</strain>
    </source>
</reference>
<proteinExistence type="predicted"/>
<feature type="signal peptide" evidence="1">
    <location>
        <begin position="1"/>
        <end position="23"/>
    </location>
</feature>
<accession>A0A8S9ZL29</accession>